<feature type="domain" description="Ribose-phosphate pyrophosphokinase N-terminal" evidence="10">
    <location>
        <begin position="8"/>
        <end position="124"/>
    </location>
</feature>
<dbReference type="CDD" id="cd06223">
    <property type="entry name" value="PRTases_typeI"/>
    <property type="match status" value="1"/>
</dbReference>
<keyword evidence="2" id="KW-0808">Transferase</keyword>
<keyword evidence="3" id="KW-0479">Metal-binding</keyword>
<dbReference type="InterPro" id="IPR029099">
    <property type="entry name" value="Pribosyltran_N"/>
</dbReference>
<dbReference type="GO" id="GO:0000287">
    <property type="term" value="F:magnesium ion binding"/>
    <property type="evidence" value="ECO:0007669"/>
    <property type="project" value="InterPro"/>
</dbReference>
<dbReference type="Pfam" id="PF13793">
    <property type="entry name" value="Pribosyltran_N"/>
    <property type="match status" value="1"/>
</dbReference>
<evidence type="ECO:0000256" key="1">
    <source>
        <dbReference type="ARBA" id="ARBA00013247"/>
    </source>
</evidence>
<dbReference type="GO" id="GO:0009156">
    <property type="term" value="P:ribonucleoside monophosphate biosynthetic process"/>
    <property type="evidence" value="ECO:0007669"/>
    <property type="project" value="InterPro"/>
</dbReference>
<dbReference type="PANTHER" id="PTHR10210">
    <property type="entry name" value="RIBOSE-PHOSPHATE DIPHOSPHOKINASE FAMILY MEMBER"/>
    <property type="match status" value="1"/>
</dbReference>
<dbReference type="FunFam" id="3.40.50.2020:FF:000007">
    <property type="entry name" value="Ribose-phosphate pyrophosphokinase"/>
    <property type="match status" value="1"/>
</dbReference>
<dbReference type="GO" id="GO:0016301">
    <property type="term" value="F:kinase activity"/>
    <property type="evidence" value="ECO:0007669"/>
    <property type="project" value="UniProtKB-KW"/>
</dbReference>
<evidence type="ECO:0000256" key="6">
    <source>
        <dbReference type="ARBA" id="ARBA00022777"/>
    </source>
</evidence>
<dbReference type="PROSITE" id="PS00114">
    <property type="entry name" value="PRPP_SYNTHASE"/>
    <property type="match status" value="1"/>
</dbReference>
<dbReference type="HAMAP" id="MF_00583_B">
    <property type="entry name" value="RibP_PPkinase_B"/>
    <property type="match status" value="1"/>
</dbReference>
<dbReference type="GO" id="GO:0006164">
    <property type="term" value="P:purine nucleotide biosynthetic process"/>
    <property type="evidence" value="ECO:0007669"/>
    <property type="project" value="TreeGrafter"/>
</dbReference>
<dbReference type="GO" id="GO:0005524">
    <property type="term" value="F:ATP binding"/>
    <property type="evidence" value="ECO:0007669"/>
    <property type="project" value="UniProtKB-KW"/>
</dbReference>
<evidence type="ECO:0000256" key="7">
    <source>
        <dbReference type="ARBA" id="ARBA00022840"/>
    </source>
</evidence>
<dbReference type="InterPro" id="IPR000842">
    <property type="entry name" value="PRib_PP_synth_CS"/>
</dbReference>
<dbReference type="InterPro" id="IPR000836">
    <property type="entry name" value="PRTase_dom"/>
</dbReference>
<dbReference type="InterPro" id="IPR005946">
    <property type="entry name" value="Rib-P_diPkinase"/>
</dbReference>
<dbReference type="PANTHER" id="PTHR10210:SF41">
    <property type="entry name" value="RIBOSE-PHOSPHATE PYROPHOSPHOKINASE 1, CHLOROPLASTIC"/>
    <property type="match status" value="1"/>
</dbReference>
<dbReference type="InterPro" id="IPR037515">
    <property type="entry name" value="Rib-P_diPkinase_bac"/>
</dbReference>
<gene>
    <name evidence="11" type="ORF">METZ01_LOCUS21033</name>
</gene>
<comment type="catalytic activity">
    <reaction evidence="9">
        <text>D-ribose 5-phosphate + ATP = 5-phospho-alpha-D-ribose 1-diphosphate + AMP + H(+)</text>
        <dbReference type="Rhea" id="RHEA:15609"/>
        <dbReference type="ChEBI" id="CHEBI:15378"/>
        <dbReference type="ChEBI" id="CHEBI:30616"/>
        <dbReference type="ChEBI" id="CHEBI:58017"/>
        <dbReference type="ChEBI" id="CHEBI:78346"/>
        <dbReference type="ChEBI" id="CHEBI:456215"/>
        <dbReference type="EC" id="2.7.6.1"/>
    </reaction>
</comment>
<name>A0A381PQ68_9ZZZZ</name>
<dbReference type="SMART" id="SM01400">
    <property type="entry name" value="Pribosyltran_N"/>
    <property type="match status" value="1"/>
</dbReference>
<dbReference type="EC" id="2.7.6.1" evidence="1"/>
<evidence type="ECO:0000256" key="4">
    <source>
        <dbReference type="ARBA" id="ARBA00022727"/>
    </source>
</evidence>
<reference evidence="11" key="1">
    <citation type="submission" date="2018-05" db="EMBL/GenBank/DDBJ databases">
        <authorList>
            <person name="Lanie J.A."/>
            <person name="Ng W.-L."/>
            <person name="Kazmierczak K.M."/>
            <person name="Andrzejewski T.M."/>
            <person name="Davidsen T.M."/>
            <person name="Wayne K.J."/>
            <person name="Tettelin H."/>
            <person name="Glass J.I."/>
            <person name="Rusch D."/>
            <person name="Podicherti R."/>
            <person name="Tsui H.-C.T."/>
            <person name="Winkler M.E."/>
        </authorList>
    </citation>
    <scope>NUCLEOTIDE SEQUENCE</scope>
</reference>
<dbReference type="AlphaFoldDB" id="A0A381PQ68"/>
<evidence type="ECO:0000256" key="5">
    <source>
        <dbReference type="ARBA" id="ARBA00022741"/>
    </source>
</evidence>
<dbReference type="GO" id="GO:0002189">
    <property type="term" value="C:ribose phosphate diphosphokinase complex"/>
    <property type="evidence" value="ECO:0007669"/>
    <property type="project" value="TreeGrafter"/>
</dbReference>
<dbReference type="Pfam" id="PF14572">
    <property type="entry name" value="Pribosyl_synth"/>
    <property type="match status" value="1"/>
</dbReference>
<keyword evidence="5" id="KW-0547">Nucleotide-binding</keyword>
<evidence type="ECO:0000256" key="3">
    <source>
        <dbReference type="ARBA" id="ARBA00022723"/>
    </source>
</evidence>
<dbReference type="GO" id="GO:0004749">
    <property type="term" value="F:ribose phosphate diphosphokinase activity"/>
    <property type="evidence" value="ECO:0007669"/>
    <property type="project" value="UniProtKB-EC"/>
</dbReference>
<dbReference type="GO" id="GO:0005737">
    <property type="term" value="C:cytoplasm"/>
    <property type="evidence" value="ECO:0007669"/>
    <property type="project" value="TreeGrafter"/>
</dbReference>
<dbReference type="InterPro" id="IPR029057">
    <property type="entry name" value="PRTase-like"/>
</dbReference>
<keyword evidence="8" id="KW-0460">Magnesium</keyword>
<evidence type="ECO:0000259" key="10">
    <source>
        <dbReference type="Pfam" id="PF13793"/>
    </source>
</evidence>
<keyword evidence="4" id="KW-0545">Nucleotide biosynthesis</keyword>
<accession>A0A381PQ68</accession>
<dbReference type="NCBIfam" id="TIGR01251">
    <property type="entry name" value="ribP_PPkin"/>
    <property type="match status" value="1"/>
</dbReference>
<dbReference type="Gene3D" id="3.40.50.2020">
    <property type="match status" value="2"/>
</dbReference>
<protein>
    <recommendedName>
        <fullName evidence="1">ribose-phosphate diphosphokinase</fullName>
        <ecNumber evidence="1">2.7.6.1</ecNumber>
    </recommendedName>
</protein>
<dbReference type="SUPFAM" id="SSF53271">
    <property type="entry name" value="PRTase-like"/>
    <property type="match status" value="1"/>
</dbReference>
<dbReference type="EMBL" id="UINC01001032">
    <property type="protein sequence ID" value="SUZ68179.1"/>
    <property type="molecule type" value="Genomic_DNA"/>
</dbReference>
<evidence type="ECO:0000313" key="11">
    <source>
        <dbReference type="EMBL" id="SUZ68179.1"/>
    </source>
</evidence>
<organism evidence="11">
    <name type="scientific">marine metagenome</name>
    <dbReference type="NCBI Taxonomy" id="408172"/>
    <lineage>
        <taxon>unclassified sequences</taxon>
        <taxon>metagenomes</taxon>
        <taxon>ecological metagenomes</taxon>
    </lineage>
</organism>
<dbReference type="GO" id="GO:0006015">
    <property type="term" value="P:5-phosphoribose 1-diphosphate biosynthetic process"/>
    <property type="evidence" value="ECO:0007669"/>
    <property type="project" value="TreeGrafter"/>
</dbReference>
<proteinExistence type="inferred from homology"/>
<dbReference type="NCBIfam" id="NF002320">
    <property type="entry name" value="PRK01259.1"/>
    <property type="match status" value="1"/>
</dbReference>
<sequence>MYKDDVLMKILSGTSNLSLSRSISRQLKLKLVNTNIKSFADGEVYVEINENIRGNSVFVIQSTSTPANDNLMELLLCIDALRRSSAKNITAVIPYFGYARQDRKVVPRTSISAKLVSNLITNAGASRIVTVDLHSGQIQGFFDIPVDNLFTTPLFARYIKKNLKNKNLICVSPDVGGVQRTRGLATKINVDLAIIDKRRLQPGKSQVMRIIGNVQNKECIIVDDIIDSGGTIVNAVDALIREGAKSVYVFVTHAVLSGEAINKIKKSKINKLIITDSIDNAKKIKNVSKIQVLSIAPLMAEAIKRISNSTSVSSLFN</sequence>
<keyword evidence="6" id="KW-0418">Kinase</keyword>
<evidence type="ECO:0000256" key="9">
    <source>
        <dbReference type="ARBA" id="ARBA00049535"/>
    </source>
</evidence>
<evidence type="ECO:0000256" key="2">
    <source>
        <dbReference type="ARBA" id="ARBA00022679"/>
    </source>
</evidence>
<keyword evidence="7" id="KW-0067">ATP-binding</keyword>
<evidence type="ECO:0000256" key="8">
    <source>
        <dbReference type="ARBA" id="ARBA00022842"/>
    </source>
</evidence>